<dbReference type="Gene3D" id="3.40.50.12780">
    <property type="entry name" value="N-terminal domain of ligase-like"/>
    <property type="match status" value="2"/>
</dbReference>
<dbReference type="Pfam" id="PF00975">
    <property type="entry name" value="Thioesterase"/>
    <property type="match status" value="1"/>
</dbReference>
<dbReference type="SUPFAM" id="SSF53474">
    <property type="entry name" value="alpha/beta-Hydrolases"/>
    <property type="match status" value="1"/>
</dbReference>
<keyword evidence="2" id="KW-0596">Phosphopantetheine</keyword>
<dbReference type="GO" id="GO:0008610">
    <property type="term" value="P:lipid biosynthetic process"/>
    <property type="evidence" value="ECO:0007669"/>
    <property type="project" value="UniProtKB-ARBA"/>
</dbReference>
<dbReference type="FunFam" id="3.40.50.12780:FF:000012">
    <property type="entry name" value="Non-ribosomal peptide synthetase"/>
    <property type="match status" value="3"/>
</dbReference>
<dbReference type="Gene3D" id="3.30.559.10">
    <property type="entry name" value="Chloramphenicol acetyltransferase-like domain"/>
    <property type="match status" value="5"/>
</dbReference>
<evidence type="ECO:0000256" key="3">
    <source>
        <dbReference type="ARBA" id="ARBA00022553"/>
    </source>
</evidence>
<dbReference type="InterPro" id="IPR006162">
    <property type="entry name" value="Ppantetheine_attach_site"/>
</dbReference>
<feature type="domain" description="Carrier" evidence="6">
    <location>
        <begin position="275"/>
        <end position="350"/>
    </location>
</feature>
<evidence type="ECO:0000313" key="7">
    <source>
        <dbReference type="EMBL" id="SUA46129.1"/>
    </source>
</evidence>
<dbReference type="InterPro" id="IPR029058">
    <property type="entry name" value="AB_hydrolase_fold"/>
</dbReference>
<dbReference type="GO" id="GO:0043041">
    <property type="term" value="P:amino acid activation for nonribosomal peptide biosynthetic process"/>
    <property type="evidence" value="ECO:0007669"/>
    <property type="project" value="TreeGrafter"/>
</dbReference>
<dbReference type="PROSITE" id="PS00012">
    <property type="entry name" value="PHOSPHOPANTETHEINE"/>
    <property type="match status" value="4"/>
</dbReference>
<evidence type="ECO:0000256" key="1">
    <source>
        <dbReference type="ARBA" id="ARBA00001957"/>
    </source>
</evidence>
<dbReference type="UniPathway" id="UPA00011"/>
<evidence type="ECO:0000256" key="5">
    <source>
        <dbReference type="ARBA" id="ARBA00023194"/>
    </source>
</evidence>
<dbReference type="Gene3D" id="3.30.559.30">
    <property type="entry name" value="Nonribosomal peptide synthetase, condensation domain"/>
    <property type="match status" value="5"/>
</dbReference>
<comment type="cofactor">
    <cofactor evidence="1">
        <name>pantetheine 4'-phosphate</name>
        <dbReference type="ChEBI" id="CHEBI:47942"/>
    </cofactor>
</comment>
<dbReference type="Pfam" id="PF00668">
    <property type="entry name" value="Condensation"/>
    <property type="match status" value="5"/>
</dbReference>
<dbReference type="GO" id="GO:0017000">
    <property type="term" value="P:antibiotic biosynthetic process"/>
    <property type="evidence" value="ECO:0007669"/>
    <property type="project" value="UniProtKB-KW"/>
</dbReference>
<dbReference type="SUPFAM" id="SSF47336">
    <property type="entry name" value="ACP-like"/>
    <property type="match status" value="5"/>
</dbReference>
<dbReference type="Gene3D" id="3.30.300.30">
    <property type="match status" value="5"/>
</dbReference>
<dbReference type="CDD" id="cd19543">
    <property type="entry name" value="DCL_NRPS"/>
    <property type="match status" value="1"/>
</dbReference>
<accession>A0A378WY66</accession>
<dbReference type="FunFam" id="3.40.50.980:FF:000001">
    <property type="entry name" value="Non-ribosomal peptide synthetase"/>
    <property type="match status" value="2"/>
</dbReference>
<feature type="domain" description="Carrier" evidence="6">
    <location>
        <begin position="1338"/>
        <end position="1413"/>
    </location>
</feature>
<dbReference type="Pfam" id="PF00501">
    <property type="entry name" value="AMP-binding"/>
    <property type="match status" value="5"/>
</dbReference>
<gene>
    <name evidence="7" type="primary">lgrD_5</name>
    <name evidence="7" type="ORF">NCTC13184_04654</name>
</gene>
<feature type="domain" description="Carrier" evidence="6">
    <location>
        <begin position="3903"/>
        <end position="3978"/>
    </location>
</feature>
<dbReference type="SUPFAM" id="SSF56801">
    <property type="entry name" value="Acetyl-CoA synthetase-like"/>
    <property type="match status" value="5"/>
</dbReference>
<dbReference type="PANTHER" id="PTHR45527">
    <property type="entry name" value="NONRIBOSOMAL PEPTIDE SYNTHETASE"/>
    <property type="match status" value="1"/>
</dbReference>
<dbReference type="FunFam" id="1.10.1200.10:FF:000016">
    <property type="entry name" value="Non-ribosomal peptide synthase"/>
    <property type="match status" value="2"/>
</dbReference>
<dbReference type="SUPFAM" id="SSF52777">
    <property type="entry name" value="CoA-dependent acyltransferases"/>
    <property type="match status" value="10"/>
</dbReference>
<dbReference type="InterPro" id="IPR020806">
    <property type="entry name" value="PKS_PP-bd"/>
</dbReference>
<dbReference type="FunFam" id="3.30.300.30:FF:000010">
    <property type="entry name" value="Enterobactin synthetase component F"/>
    <property type="match status" value="1"/>
</dbReference>
<dbReference type="FunFam" id="2.30.38.10:FF:000001">
    <property type="entry name" value="Non-ribosomal peptide synthetase PvdI"/>
    <property type="match status" value="2"/>
</dbReference>
<dbReference type="PANTHER" id="PTHR45527:SF1">
    <property type="entry name" value="FATTY ACID SYNTHASE"/>
    <property type="match status" value="1"/>
</dbReference>
<dbReference type="InterPro" id="IPR023213">
    <property type="entry name" value="CAT-like_dom_sf"/>
</dbReference>
<name>A0A378WY66_9NOCA</name>
<feature type="domain" description="Carrier" evidence="6">
    <location>
        <begin position="4973"/>
        <end position="5047"/>
    </location>
</feature>
<organism evidence="7 8">
    <name type="scientific">Nocardia africana</name>
    <dbReference type="NCBI Taxonomy" id="134964"/>
    <lineage>
        <taxon>Bacteria</taxon>
        <taxon>Bacillati</taxon>
        <taxon>Actinomycetota</taxon>
        <taxon>Actinomycetes</taxon>
        <taxon>Mycobacteriales</taxon>
        <taxon>Nocardiaceae</taxon>
        <taxon>Nocardia</taxon>
    </lineage>
</organism>
<sequence>MIAEHRVTTADFVPSLLAAFEETAAGRRFPDLRRVLCIGETLPAETVRRFRELGDARIDNLYGPTEAAVSVTAYHVDGIDSGTVPIGTPEPNVVVHVLDSRLHPVPAGVTGELYLGGVQLARGYHHRRDLTAATFVADPLAGVPGARMYRTGDLVRWGKGGVLCYIGRADDQVKIRGLRIEPGDVEAALLAHDQVSAAVAHVCADRGEQRLIAYVVAPETVDARQLRRLLLDRLPAYMVPAAIIRIDAVPLTANGKIDYRALPVPGAIGHAEYRAPQGIVEQTVAAVFAELLGVPAVGADDDFFDLGGNSLVATRALSRIGATLDASVPVRMIFEAPTVAELAERITRLRGVPALPAPAPGPRPDRLPLSTAQTRMWFLNQYDPRAPGYSVPLAVRLEGALDADALAAAVGDVVERHESLRTVYPAVDGVPTQVVLDPAGVVEDWDLTPQRIDERELGERLAALSATGFDVSAAVPVRVALYQLSDTVRVVAIAVHHISCDGYSVAPLAADLVAAYRARTGAPSPDRPPLPVQFADYALWQRAVLGSPDDPESPVARDIAYWRTRLAGIPELLELPADRPRPVEQSHRGALIRVDIPAELQSRIESLARRARATTFMVVHAALAILLSRLSGSDDVTVGVPHAGRGHRVLDDLVGMFVNTLVLRTRVTLDRTFTGLLDAVRRSDIEAFDHATVPFEQLVDALRPARSTAHSPLFQVMLAYQNMVRARVELPDLTVETLDPGDSSAIYDLLFMVTEDHGRDGEPAGMTLRLTYATDLFDVDSAQRFADRFVRLLDGLTADPDAPLGELDLLDPAERHLVLKRWNDTGDAMSVGRTLVDGFDEQVRRTPHAPAILPADGDALTYQDFADRVHRLARWLIARGARAETLVAVAVRRSVDLVSALYAVLESGAAFVPIDPQQPSRRIADVLDAARPLLVLTTSADGDGLPPGCPRVDLDRLDLSRLSGDPITDAHRRAPLRPDNVAYVLFTSGSTGVPKGVALTHAATASQLAWAQRQWPHDAGDSVLFKTPVTFDIAVWELLWPLRTGAHIVIAEPDGHRDPAYLAQCVASREITTVHFVPSMLDVLVEAAGDAELPSVRRVFVAGEALAQSTVDAAARVFTEAEVVNWYGPAEAEVVTSAQCSPGAAVPATVPIGAPVSGMRVYVLDRRLCAVPVGVVGDLYVSGVQVARGYHGHADLTCAAFVAHPFGAPGERMYRTGDLVRWTRSGNLDFLGRSDFQVKVHGQRVEPGDIEAAACALPEVARAVAIATAERIVAYVTLTPGAVIDGRAIRDRLARLLPSYLIPARVEVLDRMPLTANGKLDRGALPQPEFDDTAEFVPAHTEHEAALADIVAAITGAERVSVAANLFEIGVDSLSAARVAARAEAALGVRVGIRDIFEEPTVAGLAARLTQRARSSLMPLAPRPRPATVPLAAAQRRLWFINQFDPASAAYNIGFAARLTGALDLRALRAAFEDVVGRHEPLRTVYPTVAGEPCQVVRDVAAVAELLAPDAEPVEESVLPERIRETVEAGFDVSAEVPVRARVYRTGPAQHVLVLVVHHIAADGSSMAPLARDIFTAYAARVKGEAPHWEPLPVHYADYTLWQREVLGAEDDPASVTARQAAYWTAALADAPELLDLPTDRPRPATMSMAGGGVRFDIPPRLHDEIVRLARREGVTVFVVLHSALAIVLSRTAHTGDVSIGTPVAGRATAALDDLVGMFVNTVVLRTPVRDDMSFTELVAQVRGIDLEALAHADLPYERLVDLLDRPRSTAYTPLYQVLFGVQNTAAARFRLPGVEVELIDPGVAQAKTDLTVLLTGHPDRAGASGMDGEIIYATDLFIESTARGLADRFVRVLDAVVGDPARPVGDIALIGAEEAARLVPARGGAAPAPRLLPELLGSAVATAPEAIALIDGTRTLTYRELDDRAEELAAQLFSMGAKPGVCAAPAVPRSADYHIALWAIVKTGATVVPLDLRYPPERIAYLVHDSGAGLGVTTTAARDALPDDVRWLMLDAPRTLGESAVKRPRAPRLQDVAYVIYTSGSTGTPKGVMVTHEGLAAFAAEQRDRYRVERASRIVQVASPAFDAVLLEALMAHAAGAALVVAPPEVVGGADLAALIAAHRVTHAFLTPSVLATMSPAELDTVRMLAVGGEKVAPDLITTWAAGRRLHHIYGPTETTIVITISDPVGPDDTLTIGGPIRGAEAVVLDARLRPVPIGVPGELYLSGAALARGYLNRPAVTAASFVANPYGVPGTRMYRTGDIVRWTAQATLQYVGRLDFQVKIRGQRVELGEIDAALLAHPAVATAVTVTRTGPGGRTVLAAYVTTDSATTAAPGDILERLAAALPAHMVPATLTVLDRLPLTSTGKVDRKALPEPDFDVTGEGPAAIEDELERTVAAAFTDVLGVRGVGATTSFFALGGDSIMSIQLASRLRAVGIGVTARDIFEHKTVRGLAQIAHAPARATIEELPGGGVGEITLTPIVAWFVEHLGAPARFAQSVLVRLPADARVDDVRATVRAVVDHHDVLRSRLRAGRWDVLPPNASESAGSVSTRTFGAGERPGSPGFAAVVEAACAAAVDRLDPATGAMAHVVCLLPEPGLDAEARALVVIHHLAVDAVSWRILLPDFATAWQRIVAGRPVELAAPGTSMRRWADALVAAAAARAGEFPLWQRICSAPDPILGRATIDPALDTQATVRHLTVTLPVEVTSALLHDVPAAAHGAVDDALLTALAVAVRRWRERRGIVCPATTVMLEGHGREEGIAEGADLSRTVGWFTTRYPVVLDPDGTDAAEMPAAVKSVKDQLRDIPDKGIGYGLLRYLDPAIAQRFAELPEPQIAYNNLGRMGVEGTDPADPAWVPSGETFDQRAAFEPEMPAAAVLTIDVNILDTAAGPQLSAYVGYASRLLDGDEVGELTDEWVEALTAIAAAADRDWGLSRADVPLVDVTRDDLDAFARRYGRLDDVWPLAPLQAGLLFHAEAAAGRLDVYLAQSVLTLTGEVDPARLRRAAQALLVRHPNLRAAFARTAEGVAVQVIPDVVEVPWRQVALSGASEIAALLDAERESCFAPAEPPLVRFVLAELGPRDVRLILTAHHLLLDGWSLPLLWRELIGLYAVDGRPGPMPDPASYRDYLEWLARRDRAASVAVWRDALRDVTEATLVADPHADAAATMPIDLAVRVDREVSAELAQFARSHGVTMATVVQFAWAVVVGNLLGSDRVVFGSTVSGRPADLPGVESMIGLFINTIPVVAELRREETLEQALTRLQAGNTRLLDHHYLELPRILSAVDAASLFDTLVVFESYPVDSSGLGAADIDGMRVVAADGRDAAHYPITVQAHHTDRLHIRLRYRQDQVTDATASGLAGRIGMVLRAIGHDPSTPLMSLDLLDRADRDAVVPATGGAAAAPQRADRLLAAGVWSNPAAPAVISGRQTMSYAELDARSNRLARSLLERGIGPGDQVALVMPRSAELVVGLWATVKTGAAFLPVDPRNPAERVAHMLADSDVRVALTVAAVRDLVPDTVFPLVLDDPQTEIAIAAKSAATVTDAEHVRTPRTADAAYVIYTSGSTGVPKGVVVTHEGLANFTAVVRDRFGIDTGSRILHAAGPGFDAMVLEVLLANPHGAVLIVAGPDAYAGDDLAAVVRAQRVTHAFLTPSVLATVSPDGMESLRVLVAGGEAVTPELVAVWAPGRRLLNGYGPTEATIFAAISAALAPGAAITIGAPIRGMEAVVLDPWLRPVPVGVAGELYLAGPQLARGYANRPAATATAFVANPFGPAGSRMYRTGDLARWTPDYTVEYLGRRDFQVKIRGQRIELGEIEAVLGEYPGIDRVAVTVRADEHGTGRLVGYLACDAGVDPDDVKAVARQRLPAHMVPDVVLRIAELPLTATGKLDRAALPAPDFAARRRRIAPGTDTEQRIADIFGDVLDVGDVGATDNFFELGGTSLSATRAVARVRTALGVHAGIRDLFDAPTVAELAARLTDADRAVAARPVPRPRPDRIPLSPAQQRMWFLNRFDTSVGAYNIPLVIRLRGDLDVDALRRACALVIDRHESLRTRFPMIDGAPCQVVVAADEVAPALVPIQIGEQQVLERAAAVVSAGFDVTREPPVRAELFALDDRDHVLVIGVHHICADGQSMLPLARDVAVAYEASKKGRQPDWPPLPLQYADYALWQREMLGDESDPDSLISRQLRFWTGTLAGLPELLELPTDRPRPPVASMHGGTLDFELSADLHTRVEALARAGNATVFMVLHAGLAVLLSKLAAVGDIAIGTPVAGRGDRELDDLIGMFVNTLVLRTPVASRQGFAELLATVRDTDLAALAHADVPFEEIVEELNPRRSTAHMPLYQVTLDVQDLSAAALELPGLTVEPIEEGFDQARADLNVKLVPRRDAEGRPGGMTGRLTFATDLYIEQTMRRFAQAFVRILEQATANPAVAVGDIDIVAPDERRRILAAAGTDGTAVAEQTLSELLSARVAAQPDEIAVSDGTAQLTYAELDRRATRLAARLAAHGARPETLVAVALPRSVDLIVGLLAVVRAGAAYLPLDTANPPRRLRFVIDDARPVVVLTSADLAAQVPKCATPLVSIDDAEIEFDAGSARAPVAARPDNLAYVIYTSGSTGTPKGVAVTHRDAVTLLTHAAERFDIRPGDVWTMFHSYAFDFAVWEMWGALLTGGRLIVVDRDTSRSPEALVELVAREGVTILSQTPSAFYGFADAERRYRESGCGCGDLALRYVVFGGEALDASRLSGWFAAHEPGSPRLVNMYGITETTVHLTFAELDGPGADRIGVPLPGLRIYVLDERLRPVPVGVRGEIYVAGAQLARGYLRAPAPTASRFVADPFDPAGGRLYRTGDLGSWRETGDGLELTYAGRGDAQVQLRGYRIELGEVESALLRHPSVARAAAAVHRHEREVDQLIGYVVAADGQRLDPGEVRAAAAEVLTSYMVPSTVMVLADLPLTVNGKLDRKALPAPDFGTAGQRFVAPRTRTEKVIGEVYEQILGAARVGATDGFFDLGGNSLLATMAVTELQTRGVTIDLPWMFEDATPQALARRADDSDGASGLTVLLPLRANGSGPAVFAVHPAGGLAWFYGGLVEHLHPDRPVYGLQDPHVVAGEPAATSVNELADRYVSEIRRVQPTGPYHLLGWSLGGQIAHAMAVRLRRDGARVGVVALLDSAAAALSQPPAAAGEPAPGQLMADLLGGWRELFDLGDELKVSTHDQAWDVIRGQVIATGLFTAEQTDRVMDSFRTASDISAAHRPDVFDGDLILFTAARDHPDHDALADTWRPYVGGDIHNVVVDARHLEMSHPRALAVVGPVLERFMEQC</sequence>
<dbReference type="InterPro" id="IPR001242">
    <property type="entry name" value="Condensation_dom"/>
</dbReference>
<dbReference type="SMART" id="SM00823">
    <property type="entry name" value="PKS_PP"/>
    <property type="match status" value="4"/>
</dbReference>
<dbReference type="Pfam" id="PF13193">
    <property type="entry name" value="AMP-binding_C"/>
    <property type="match status" value="5"/>
</dbReference>
<dbReference type="InterPro" id="IPR036736">
    <property type="entry name" value="ACP-like_sf"/>
</dbReference>
<dbReference type="InterPro" id="IPR010071">
    <property type="entry name" value="AA_adenyl_dom"/>
</dbReference>
<dbReference type="FunFam" id="3.30.300.30:FF:000015">
    <property type="entry name" value="Nonribosomal peptide synthase SidD"/>
    <property type="match status" value="1"/>
</dbReference>
<dbReference type="InterPro" id="IPR010060">
    <property type="entry name" value="NRPS_synth"/>
</dbReference>
<dbReference type="Pfam" id="PF00550">
    <property type="entry name" value="PP-binding"/>
    <property type="match status" value="5"/>
</dbReference>
<protein>
    <submittedName>
        <fullName evidence="7">Linear gramicidin synthase subunit D</fullName>
    </submittedName>
</protein>
<dbReference type="GO" id="GO:0044550">
    <property type="term" value="P:secondary metabolite biosynthetic process"/>
    <property type="evidence" value="ECO:0007669"/>
    <property type="project" value="UniProtKB-ARBA"/>
</dbReference>
<feature type="domain" description="Carrier" evidence="6">
    <location>
        <begin position="2386"/>
        <end position="2460"/>
    </location>
</feature>
<dbReference type="EMBL" id="UGRU01000001">
    <property type="protein sequence ID" value="SUA46129.1"/>
    <property type="molecule type" value="Genomic_DNA"/>
</dbReference>
<dbReference type="NCBIfam" id="TIGR01720">
    <property type="entry name" value="NRPS-para261"/>
    <property type="match status" value="1"/>
</dbReference>
<dbReference type="CDD" id="cd19540">
    <property type="entry name" value="LCL_NRPS-like"/>
    <property type="match status" value="3"/>
</dbReference>
<dbReference type="Proteomes" id="UP000255082">
    <property type="component" value="Unassembled WGS sequence"/>
</dbReference>
<keyword evidence="3" id="KW-0597">Phosphoprotein</keyword>
<dbReference type="PROSITE" id="PS00455">
    <property type="entry name" value="AMP_BINDING"/>
    <property type="match status" value="4"/>
</dbReference>
<evidence type="ECO:0000313" key="8">
    <source>
        <dbReference type="Proteomes" id="UP000255082"/>
    </source>
</evidence>
<dbReference type="PROSITE" id="PS50075">
    <property type="entry name" value="CARRIER"/>
    <property type="match status" value="5"/>
</dbReference>
<keyword evidence="5" id="KW-0045">Antibiotic biosynthesis</keyword>
<dbReference type="GO" id="GO:0031177">
    <property type="term" value="F:phosphopantetheine binding"/>
    <property type="evidence" value="ECO:0007669"/>
    <property type="project" value="InterPro"/>
</dbReference>
<dbReference type="Gene3D" id="1.10.1200.10">
    <property type="entry name" value="ACP-like"/>
    <property type="match status" value="4"/>
</dbReference>
<dbReference type="GO" id="GO:0003824">
    <property type="term" value="F:catalytic activity"/>
    <property type="evidence" value="ECO:0007669"/>
    <property type="project" value="InterPro"/>
</dbReference>
<dbReference type="Gene3D" id="3.40.50.980">
    <property type="match status" value="6"/>
</dbReference>
<proteinExistence type="predicted"/>
<dbReference type="InterPro" id="IPR001031">
    <property type="entry name" value="Thioesterase"/>
</dbReference>
<dbReference type="NCBIfam" id="TIGR01733">
    <property type="entry name" value="AA-adenyl-dom"/>
    <property type="match status" value="4"/>
</dbReference>
<dbReference type="GO" id="GO:0005829">
    <property type="term" value="C:cytosol"/>
    <property type="evidence" value="ECO:0007669"/>
    <property type="project" value="TreeGrafter"/>
</dbReference>
<dbReference type="InterPro" id="IPR042099">
    <property type="entry name" value="ANL_N_sf"/>
</dbReference>
<dbReference type="InterPro" id="IPR020845">
    <property type="entry name" value="AMP-binding_CS"/>
</dbReference>
<dbReference type="NCBIfam" id="NF003417">
    <property type="entry name" value="PRK04813.1"/>
    <property type="match status" value="5"/>
</dbReference>
<evidence type="ECO:0000256" key="4">
    <source>
        <dbReference type="ARBA" id="ARBA00022737"/>
    </source>
</evidence>
<dbReference type="InterPro" id="IPR000873">
    <property type="entry name" value="AMP-dep_synth/lig_dom"/>
</dbReference>
<dbReference type="InterPro" id="IPR045851">
    <property type="entry name" value="AMP-bd_C_sf"/>
</dbReference>
<dbReference type="InterPro" id="IPR009081">
    <property type="entry name" value="PP-bd_ACP"/>
</dbReference>
<reference evidence="7 8" key="1">
    <citation type="submission" date="2018-06" db="EMBL/GenBank/DDBJ databases">
        <authorList>
            <consortium name="Pathogen Informatics"/>
            <person name="Doyle S."/>
        </authorList>
    </citation>
    <scope>NUCLEOTIDE SEQUENCE [LARGE SCALE GENOMIC DNA]</scope>
    <source>
        <strain evidence="7 8">NCTC13184</strain>
    </source>
</reference>
<keyword evidence="4" id="KW-0677">Repeat</keyword>
<evidence type="ECO:0000259" key="6">
    <source>
        <dbReference type="PROSITE" id="PS50075"/>
    </source>
</evidence>
<evidence type="ECO:0000256" key="2">
    <source>
        <dbReference type="ARBA" id="ARBA00022450"/>
    </source>
</evidence>
<dbReference type="CDD" id="cd17643">
    <property type="entry name" value="A_NRPS_Cytc1-like"/>
    <property type="match status" value="1"/>
</dbReference>
<dbReference type="Gene3D" id="2.30.38.10">
    <property type="entry name" value="Luciferase, Domain 3"/>
    <property type="match status" value="3"/>
</dbReference>
<dbReference type="Gene3D" id="3.40.50.1820">
    <property type="entry name" value="alpha/beta hydrolase"/>
    <property type="match status" value="1"/>
</dbReference>
<dbReference type="GO" id="GO:0072330">
    <property type="term" value="P:monocarboxylic acid biosynthetic process"/>
    <property type="evidence" value="ECO:0007669"/>
    <property type="project" value="UniProtKB-ARBA"/>
</dbReference>
<dbReference type="InterPro" id="IPR025110">
    <property type="entry name" value="AMP-bd_C"/>
</dbReference>